<dbReference type="PANTHER" id="PTHR30329">
    <property type="entry name" value="STATOR ELEMENT OF FLAGELLAR MOTOR COMPLEX"/>
    <property type="match status" value="1"/>
</dbReference>
<reference evidence="15" key="3">
    <citation type="submission" date="2022-04" db="EMBL/GenBank/DDBJ databases">
        <authorList>
            <person name="Liu G."/>
        </authorList>
    </citation>
    <scope>NUCLEOTIDE SEQUENCE</scope>
    <source>
        <strain evidence="15">RG22</strain>
    </source>
</reference>
<dbReference type="InterPro" id="IPR027385">
    <property type="entry name" value="Beta-barrel_OMP"/>
</dbReference>
<keyword evidence="3" id="KW-1134">Transmembrane beta strand</keyword>
<evidence type="ECO:0000256" key="1">
    <source>
        <dbReference type="ARBA" id="ARBA00004571"/>
    </source>
</evidence>
<keyword evidence="8 10" id="KW-0472">Membrane</keyword>
<dbReference type="AlphaFoldDB" id="A0A6V8MRP2"/>
<evidence type="ECO:0000256" key="5">
    <source>
        <dbReference type="ARBA" id="ARBA00022729"/>
    </source>
</evidence>
<dbReference type="Proteomes" id="UP000568888">
    <property type="component" value="Unassembled WGS sequence"/>
</dbReference>
<dbReference type="NCBIfam" id="TIGR04565">
    <property type="entry name" value="OMP_myx_plus"/>
    <property type="match status" value="1"/>
</dbReference>
<evidence type="ECO:0000256" key="9">
    <source>
        <dbReference type="ARBA" id="ARBA00023237"/>
    </source>
</evidence>
<dbReference type="PANTHER" id="PTHR30329:SF21">
    <property type="entry name" value="LIPOPROTEIN YIAD-RELATED"/>
    <property type="match status" value="1"/>
</dbReference>
<evidence type="ECO:0000256" key="12">
    <source>
        <dbReference type="SAM" id="SignalP"/>
    </source>
</evidence>
<keyword evidence="6" id="KW-0406">Ion transport</keyword>
<keyword evidence="7" id="KW-0626">Porin</keyword>
<dbReference type="Gene3D" id="3.30.1330.60">
    <property type="entry name" value="OmpA-like domain"/>
    <property type="match status" value="1"/>
</dbReference>
<evidence type="ECO:0000256" key="4">
    <source>
        <dbReference type="ARBA" id="ARBA00022692"/>
    </source>
</evidence>
<evidence type="ECO:0000313" key="15">
    <source>
        <dbReference type="EMBL" id="UPU35661.1"/>
    </source>
</evidence>
<keyword evidence="5 12" id="KW-0732">Signal</keyword>
<keyword evidence="4" id="KW-0812">Transmembrane</keyword>
<evidence type="ECO:0000256" key="11">
    <source>
        <dbReference type="SAM" id="MobiDB-lite"/>
    </source>
</evidence>
<evidence type="ECO:0000313" key="16">
    <source>
        <dbReference type="Proteomes" id="UP000568888"/>
    </source>
</evidence>
<organism evidence="14 16">
    <name type="scientific">Geomonas paludis</name>
    <dbReference type="NCBI Taxonomy" id="2740185"/>
    <lineage>
        <taxon>Bacteria</taxon>
        <taxon>Pseudomonadati</taxon>
        <taxon>Thermodesulfobacteriota</taxon>
        <taxon>Desulfuromonadia</taxon>
        <taxon>Geobacterales</taxon>
        <taxon>Geobacteraceae</taxon>
        <taxon>Geomonas</taxon>
    </lineage>
</organism>
<dbReference type="InterPro" id="IPR011250">
    <property type="entry name" value="OMP/PagP_B-barrel"/>
</dbReference>
<reference evidence="14" key="2">
    <citation type="journal article" date="2021" name="Int. J. Syst. Evol. Microbiol.">
        <title>Geomonas silvestris sp. nov., Geomonas paludis sp. nov. and Geomonas limicola sp. nov., isolated from terrestrial environments, and emended description of the genus Geomonas.</title>
        <authorList>
            <person name="Itoh H."/>
            <person name="Xu Z."/>
            <person name="Masuda Y."/>
            <person name="Ushijima N."/>
            <person name="Hayakawa C."/>
            <person name="Shiratori Y."/>
            <person name="Senoo K."/>
        </authorList>
    </citation>
    <scope>NUCLEOTIDE SEQUENCE</scope>
    <source>
        <strain evidence="14">Red736</strain>
    </source>
</reference>
<dbReference type="Gene3D" id="2.40.160.20">
    <property type="match status" value="1"/>
</dbReference>
<feature type="region of interest" description="Disordered" evidence="11">
    <location>
        <begin position="403"/>
        <end position="430"/>
    </location>
</feature>
<sequence>MNKKVLFLLAPALLLGVHTAARAEVKAESFSLSPYIGGYTFIGKDRLETMPVYGLRAGYNLSRHFGLEAVFDYVNTEGKKNSGIGDGVDVYNYHLDALFHLMPESQLVPYLAMGFGGQSRNYPNGADADHSTFNYGLGAKYFLKDALAIRGDVRHLMPMGDGERLHNLEYTVGMDFIFGGVKEAPVAVAAPAPKPEPAPAPVVAPPPPAPPTDQLSVAPASVTQGERVTLSWSSSNATSCVIEPGIGPVPTSGSMTVTPAQSADYTLVCNGAGGTAKSLARVDVVAPPPPAPAPVVAPPPPPPPPVVVPVPEPAKLCKPAVINIKFDTNKSDIKPQYHDELKAVGAFLKEFPQAKGTIEGHTDNVGNKAANMKLSQRRAESVRNYLIKNFDVAPDRIKAVGYGPTKPAASNKTAAGKQQNRRIESNFSCD</sequence>
<keyword evidence="2" id="KW-0813">Transport</keyword>
<dbReference type="CDD" id="cd07185">
    <property type="entry name" value="OmpA_C-like"/>
    <property type="match status" value="1"/>
</dbReference>
<name>A0A6V8MRP2_9BACT</name>
<feature type="compositionally biased region" description="Pro residues" evidence="11">
    <location>
        <begin position="192"/>
        <end position="211"/>
    </location>
</feature>
<dbReference type="GO" id="GO:0006811">
    <property type="term" value="P:monoatomic ion transport"/>
    <property type="evidence" value="ECO:0007669"/>
    <property type="project" value="UniProtKB-KW"/>
</dbReference>
<comment type="subcellular location">
    <subcellularLocation>
        <location evidence="1">Cell outer membrane</location>
        <topology evidence="1">Multi-pass membrane protein</topology>
    </subcellularLocation>
</comment>
<dbReference type="Pfam" id="PF13505">
    <property type="entry name" value="OMP_b-brl"/>
    <property type="match status" value="1"/>
</dbReference>
<accession>A0A6V8MRP2</accession>
<dbReference type="Proteomes" id="UP000831485">
    <property type="component" value="Chromosome"/>
</dbReference>
<dbReference type="InterPro" id="IPR006690">
    <property type="entry name" value="OMPA-like_CS"/>
</dbReference>
<dbReference type="GO" id="GO:0009279">
    <property type="term" value="C:cell outer membrane"/>
    <property type="evidence" value="ECO:0007669"/>
    <property type="project" value="UniProtKB-SubCell"/>
</dbReference>
<dbReference type="EMBL" id="CP096574">
    <property type="protein sequence ID" value="UPU35661.1"/>
    <property type="molecule type" value="Genomic_DNA"/>
</dbReference>
<dbReference type="Pfam" id="PF00691">
    <property type="entry name" value="OmpA"/>
    <property type="match status" value="1"/>
</dbReference>
<dbReference type="PROSITE" id="PS51123">
    <property type="entry name" value="OMPA_2"/>
    <property type="match status" value="1"/>
</dbReference>
<feature type="chain" id="PRO_5028453687" evidence="12">
    <location>
        <begin position="24"/>
        <end position="430"/>
    </location>
</feature>
<gene>
    <name evidence="14" type="ORF">GMPD_06790</name>
    <name evidence="15" type="ORF">M1B72_19815</name>
</gene>
<reference evidence="16" key="1">
    <citation type="submission" date="2020-06" db="EMBL/GenBank/DDBJ databases">
        <title>Draft genomic sequecing of Geomonas sp. Red736.</title>
        <authorList>
            <person name="Itoh H."/>
            <person name="Xu Z.X."/>
            <person name="Ushijima N."/>
            <person name="Masuda Y."/>
            <person name="Shiratori Y."/>
            <person name="Senoo K."/>
        </authorList>
    </citation>
    <scope>NUCLEOTIDE SEQUENCE [LARGE SCALE GENOMIC DNA]</scope>
    <source>
        <strain evidence="16">Red736</strain>
    </source>
</reference>
<dbReference type="InterPro" id="IPR006665">
    <property type="entry name" value="OmpA-like"/>
</dbReference>
<dbReference type="InterPro" id="IPR030820">
    <property type="entry name" value="OMP_myx_plus_Proteobacteria"/>
</dbReference>
<evidence type="ECO:0000313" key="14">
    <source>
        <dbReference type="EMBL" id="GFO62760.1"/>
    </source>
</evidence>
<feature type="domain" description="OmpA-like" evidence="13">
    <location>
        <begin position="313"/>
        <end position="430"/>
    </location>
</feature>
<evidence type="ECO:0000259" key="13">
    <source>
        <dbReference type="PROSITE" id="PS51123"/>
    </source>
</evidence>
<proteinExistence type="predicted"/>
<feature type="compositionally biased region" description="Polar residues" evidence="11">
    <location>
        <begin position="408"/>
        <end position="418"/>
    </location>
</feature>
<evidence type="ECO:0000256" key="10">
    <source>
        <dbReference type="PROSITE-ProRule" id="PRU00473"/>
    </source>
</evidence>
<dbReference type="GO" id="GO:0015288">
    <property type="term" value="F:porin activity"/>
    <property type="evidence" value="ECO:0007669"/>
    <property type="project" value="UniProtKB-KW"/>
</dbReference>
<dbReference type="EMBL" id="BLXY01000001">
    <property type="protein sequence ID" value="GFO62760.1"/>
    <property type="molecule type" value="Genomic_DNA"/>
</dbReference>
<evidence type="ECO:0000256" key="6">
    <source>
        <dbReference type="ARBA" id="ARBA00023065"/>
    </source>
</evidence>
<dbReference type="SUPFAM" id="SSF103088">
    <property type="entry name" value="OmpA-like"/>
    <property type="match status" value="1"/>
</dbReference>
<dbReference type="PRINTS" id="PR01021">
    <property type="entry name" value="OMPADOMAIN"/>
</dbReference>
<protein>
    <submittedName>
        <fullName evidence="14">Membrane protein</fullName>
    </submittedName>
    <submittedName>
        <fullName evidence="15">OmpA family protein</fullName>
    </submittedName>
</protein>
<dbReference type="InterPro" id="IPR050330">
    <property type="entry name" value="Bact_OuterMem_StrucFunc"/>
</dbReference>
<feature type="signal peptide" evidence="12">
    <location>
        <begin position="1"/>
        <end position="23"/>
    </location>
</feature>
<feature type="region of interest" description="Disordered" evidence="11">
    <location>
        <begin position="191"/>
        <end position="216"/>
    </location>
</feature>
<dbReference type="PROSITE" id="PS01068">
    <property type="entry name" value="OMPA_1"/>
    <property type="match status" value="1"/>
</dbReference>
<dbReference type="GO" id="GO:0046930">
    <property type="term" value="C:pore complex"/>
    <property type="evidence" value="ECO:0007669"/>
    <property type="project" value="UniProtKB-KW"/>
</dbReference>
<dbReference type="RefSeq" id="WP_183345090.1">
    <property type="nucleotide sequence ID" value="NZ_BLXY01000001.1"/>
</dbReference>
<evidence type="ECO:0000256" key="8">
    <source>
        <dbReference type="ARBA" id="ARBA00023136"/>
    </source>
</evidence>
<dbReference type="InterPro" id="IPR036737">
    <property type="entry name" value="OmpA-like_sf"/>
</dbReference>
<dbReference type="SUPFAM" id="SSF56925">
    <property type="entry name" value="OMPA-like"/>
    <property type="match status" value="1"/>
</dbReference>
<evidence type="ECO:0000256" key="3">
    <source>
        <dbReference type="ARBA" id="ARBA00022452"/>
    </source>
</evidence>
<evidence type="ECO:0000256" key="2">
    <source>
        <dbReference type="ARBA" id="ARBA00022448"/>
    </source>
</evidence>
<keyword evidence="9" id="KW-0998">Cell outer membrane</keyword>
<evidence type="ECO:0000313" key="17">
    <source>
        <dbReference type="Proteomes" id="UP000831485"/>
    </source>
</evidence>
<dbReference type="InterPro" id="IPR006664">
    <property type="entry name" value="OMP_bac"/>
</dbReference>
<keyword evidence="17" id="KW-1185">Reference proteome</keyword>
<evidence type="ECO:0000256" key="7">
    <source>
        <dbReference type="ARBA" id="ARBA00023114"/>
    </source>
</evidence>